<sequence>MKIRALTLENVRKFGGRRVSIAGIGDGITVISEANEFGKSTFFDAIHAVVFEKHTGTSGEIQKLRPRAGGGVRITLDFELESGRYRVEKRFLAQKGATVTDLDRGTVIARDGEAEDWMAQHVAAAEQGPAGLLWVRQGVLGLEPLDGKKSEKDRLTEARRDLLSSVAGEIEQVTGGRTMDRILRRCQEDLDALATGARLSPKGAFKETEEARKALEAELAVLEQQCSDLAEALAERRRIEGELQRLDDPAEKARRESDLREARVAAQAAESHAQKIAAAKGELDLAAMRQGEAERQRRGLADAIVAAGTAAEGLAKAEALQAKAGAALDDLRAGEAGLARALEQAVAAARALRAELTQAERAERVKRARDEAERLSKLLEEVRAHIAAAAEMRERIADNPATPRALALAEAAVAEVAALRGAIAASLPRLTVTYSGETRLMQAGQPLPGGEAIALEHGAEIEMPGIGRLHVDLPQGTDTEEAQRRLAMALAAEAEALAACGADTLSAARQRAQARQADEAAAKLAEQMQRSLAPVGVDALERELASFRETVKGATHAPVRPVEEIAAALEAAETQEAEARGRLASLAAQIGDAREAAAASASALAAARDAHASAEAAAGPAEDRTARLAALAEAADRARAETATRQAAFDRLAADAPDAATAAANLKRAETAFDNARRRREQLVERRADLSARIDTRAEEGVEERRDEVAGRLAAATERAARFQAEVDALVRLRDALETARAGAREAYFEPVQDELRPLLRILHEDAGIDWETDSIMPGALRRGGETEAFDTLSGGTQEQIAILTRLAFARLFARRGQHLPIILDDALVYSDDERIVKMFTALNRVAMEQQIIVFSCRQLAFAGLGGERPDIRMEEVG</sequence>
<evidence type="ECO:0000256" key="1">
    <source>
        <dbReference type="SAM" id="Coils"/>
    </source>
</evidence>
<feature type="coiled-coil region" evidence="1">
    <location>
        <begin position="339"/>
        <end position="395"/>
    </location>
</feature>
<dbReference type="InterPro" id="IPR038729">
    <property type="entry name" value="Rad50/SbcC_AAA"/>
</dbReference>
<feature type="coiled-coil region" evidence="1">
    <location>
        <begin position="507"/>
        <end position="589"/>
    </location>
</feature>
<feature type="coiled-coil region" evidence="1">
    <location>
        <begin position="621"/>
        <end position="733"/>
    </location>
</feature>
<feature type="coiled-coil region" evidence="1">
    <location>
        <begin position="205"/>
        <end position="242"/>
    </location>
</feature>
<organism evidence="3 4">
    <name type="scientific">Seohaeicola zhoushanensis</name>
    <dbReference type="NCBI Taxonomy" id="1569283"/>
    <lineage>
        <taxon>Bacteria</taxon>
        <taxon>Pseudomonadati</taxon>
        <taxon>Pseudomonadota</taxon>
        <taxon>Alphaproteobacteria</taxon>
        <taxon>Rhodobacterales</taxon>
        <taxon>Roseobacteraceae</taxon>
        <taxon>Seohaeicola</taxon>
    </lineage>
</organism>
<keyword evidence="4" id="KW-1185">Reference proteome</keyword>
<accession>A0A8J3GWW8</accession>
<dbReference type="Gene3D" id="3.40.50.300">
    <property type="entry name" value="P-loop containing nucleotide triphosphate hydrolases"/>
    <property type="match status" value="2"/>
</dbReference>
<dbReference type="RefSeq" id="WP_268249751.1">
    <property type="nucleotide sequence ID" value="NZ_BNCJ01000003.1"/>
</dbReference>
<comment type="caution">
    <text evidence="3">The sequence shown here is derived from an EMBL/GenBank/DDBJ whole genome shotgun (WGS) entry which is preliminary data.</text>
</comment>
<feature type="domain" description="Rad50/SbcC-type AAA" evidence="2">
    <location>
        <begin position="6"/>
        <end position="242"/>
    </location>
</feature>
<proteinExistence type="predicted"/>
<keyword evidence="1" id="KW-0175">Coiled coil</keyword>
<dbReference type="PANTHER" id="PTHR41259:SF1">
    <property type="entry name" value="DOUBLE-STRAND BREAK REPAIR RAD50 ATPASE, PUTATIVE-RELATED"/>
    <property type="match status" value="1"/>
</dbReference>
<evidence type="ECO:0000259" key="2">
    <source>
        <dbReference type="Pfam" id="PF13476"/>
    </source>
</evidence>
<reference evidence="3" key="1">
    <citation type="journal article" date="2014" name="Int. J. Syst. Evol. Microbiol.">
        <title>Complete genome sequence of Corynebacterium casei LMG S-19264T (=DSM 44701T), isolated from a smear-ripened cheese.</title>
        <authorList>
            <consortium name="US DOE Joint Genome Institute (JGI-PGF)"/>
            <person name="Walter F."/>
            <person name="Albersmeier A."/>
            <person name="Kalinowski J."/>
            <person name="Ruckert C."/>
        </authorList>
    </citation>
    <scope>NUCLEOTIDE SEQUENCE</scope>
    <source>
        <strain evidence="3">KCTC 42650</strain>
    </source>
</reference>
<gene>
    <name evidence="3" type="ORF">GCM10017056_16790</name>
</gene>
<dbReference type="EMBL" id="BNCJ01000003">
    <property type="protein sequence ID" value="GHF45800.1"/>
    <property type="molecule type" value="Genomic_DNA"/>
</dbReference>
<dbReference type="Pfam" id="PF13476">
    <property type="entry name" value="AAA_23"/>
    <property type="match status" value="1"/>
</dbReference>
<dbReference type="AlphaFoldDB" id="A0A8J3GWW8"/>
<evidence type="ECO:0000313" key="3">
    <source>
        <dbReference type="EMBL" id="GHF45800.1"/>
    </source>
</evidence>
<dbReference type="InterPro" id="IPR027417">
    <property type="entry name" value="P-loop_NTPase"/>
</dbReference>
<name>A0A8J3GWW8_9RHOB</name>
<dbReference type="SUPFAM" id="SSF52540">
    <property type="entry name" value="P-loop containing nucleoside triphosphate hydrolases"/>
    <property type="match status" value="1"/>
</dbReference>
<dbReference type="Proteomes" id="UP000626220">
    <property type="component" value="Unassembled WGS sequence"/>
</dbReference>
<evidence type="ECO:0000313" key="4">
    <source>
        <dbReference type="Proteomes" id="UP000626220"/>
    </source>
</evidence>
<dbReference type="PANTHER" id="PTHR41259">
    <property type="entry name" value="DOUBLE-STRAND BREAK REPAIR RAD50 ATPASE, PUTATIVE-RELATED"/>
    <property type="match status" value="1"/>
</dbReference>
<reference evidence="3" key="2">
    <citation type="submission" date="2020-09" db="EMBL/GenBank/DDBJ databases">
        <authorList>
            <person name="Sun Q."/>
            <person name="Kim S."/>
        </authorList>
    </citation>
    <scope>NUCLEOTIDE SEQUENCE</scope>
    <source>
        <strain evidence="3">KCTC 42650</strain>
    </source>
</reference>
<protein>
    <submittedName>
        <fullName evidence="3">GTP-binding protein</fullName>
    </submittedName>
</protein>